<dbReference type="OrthoDB" id="10006270at2759"/>
<name>A0A397V7K8_9GLOM</name>
<reference evidence="1 2" key="1">
    <citation type="submission" date="2018-06" db="EMBL/GenBank/DDBJ databases">
        <title>Comparative genomics reveals the genomic features of Rhizophagus irregularis, R. cerebriforme, R. diaphanum and Gigaspora rosea, and their symbiotic lifestyle signature.</title>
        <authorList>
            <person name="Morin E."/>
            <person name="San Clemente H."/>
            <person name="Chen E.C.H."/>
            <person name="De La Providencia I."/>
            <person name="Hainaut M."/>
            <person name="Kuo A."/>
            <person name="Kohler A."/>
            <person name="Murat C."/>
            <person name="Tang N."/>
            <person name="Roy S."/>
            <person name="Loubradou J."/>
            <person name="Henrissat B."/>
            <person name="Grigoriev I.V."/>
            <person name="Corradi N."/>
            <person name="Roux C."/>
            <person name="Martin F.M."/>
        </authorList>
    </citation>
    <scope>NUCLEOTIDE SEQUENCE [LARGE SCALE GENOMIC DNA]</scope>
    <source>
        <strain evidence="1 2">DAOM 194757</strain>
    </source>
</reference>
<dbReference type="EMBL" id="QKWP01000712">
    <property type="protein sequence ID" value="RIB15953.1"/>
    <property type="molecule type" value="Genomic_DNA"/>
</dbReference>
<evidence type="ECO:0000313" key="1">
    <source>
        <dbReference type="EMBL" id="RIB15953.1"/>
    </source>
</evidence>
<dbReference type="Proteomes" id="UP000266673">
    <property type="component" value="Unassembled WGS sequence"/>
</dbReference>
<protein>
    <submittedName>
        <fullName evidence="1">Uncharacterized protein</fullName>
    </submittedName>
</protein>
<proteinExistence type="predicted"/>
<organism evidence="1 2">
    <name type="scientific">Gigaspora rosea</name>
    <dbReference type="NCBI Taxonomy" id="44941"/>
    <lineage>
        <taxon>Eukaryota</taxon>
        <taxon>Fungi</taxon>
        <taxon>Fungi incertae sedis</taxon>
        <taxon>Mucoromycota</taxon>
        <taxon>Glomeromycotina</taxon>
        <taxon>Glomeromycetes</taxon>
        <taxon>Diversisporales</taxon>
        <taxon>Gigasporaceae</taxon>
        <taxon>Gigaspora</taxon>
    </lineage>
</organism>
<accession>A0A397V7K8</accession>
<evidence type="ECO:0000313" key="2">
    <source>
        <dbReference type="Proteomes" id="UP000266673"/>
    </source>
</evidence>
<dbReference type="Pfam" id="PF12895">
    <property type="entry name" value="ANAPC3"/>
    <property type="match status" value="1"/>
</dbReference>
<dbReference type="Gene3D" id="1.25.40.10">
    <property type="entry name" value="Tetratricopeptide repeat domain"/>
    <property type="match status" value="1"/>
</dbReference>
<comment type="caution">
    <text evidence="1">The sequence shown here is derived from an EMBL/GenBank/DDBJ whole genome shotgun (WGS) entry which is preliminary data.</text>
</comment>
<dbReference type="STRING" id="44941.A0A397V7K8"/>
<keyword evidence="2" id="KW-1185">Reference proteome</keyword>
<sequence>MTMTGDLNDVLWLSQVHYNMGQYVSAQKLIWNLIDLSAVCRFLAAKCCYQEVLNILDDENPFLDRDYNSVDKNTEGGINLEASICYLRGVAYSQQSDLDNAKQWFKKR</sequence>
<dbReference type="AlphaFoldDB" id="A0A397V7K8"/>
<gene>
    <name evidence="1" type="ORF">C2G38_1548499</name>
</gene>
<dbReference type="InterPro" id="IPR011990">
    <property type="entry name" value="TPR-like_helical_dom_sf"/>
</dbReference>